<comment type="caution">
    <text evidence="1">The sequence shown here is derived from an EMBL/GenBank/DDBJ whole genome shotgun (WGS) entry which is preliminary data.</text>
</comment>
<proteinExistence type="predicted"/>
<dbReference type="Proteomes" id="UP000622604">
    <property type="component" value="Unassembled WGS sequence"/>
</dbReference>
<dbReference type="EMBL" id="BMZC01000008">
    <property type="protein sequence ID" value="GGZ70322.1"/>
    <property type="molecule type" value="Genomic_DNA"/>
</dbReference>
<protein>
    <recommendedName>
        <fullName evidence="3">DUF748 domain-containing protein</fullName>
    </recommendedName>
</protein>
<dbReference type="Pfam" id="PF05359">
    <property type="entry name" value="DUF748"/>
    <property type="match status" value="1"/>
</dbReference>
<evidence type="ECO:0000313" key="2">
    <source>
        <dbReference type="Proteomes" id="UP000622604"/>
    </source>
</evidence>
<dbReference type="InterPro" id="IPR008023">
    <property type="entry name" value="DUF748"/>
</dbReference>
<gene>
    <name evidence="1" type="ORF">GCM10011274_30890</name>
</gene>
<accession>A0A8H9LXB7</accession>
<dbReference type="AlphaFoldDB" id="A0A8H9LXB7"/>
<reference evidence="1" key="1">
    <citation type="journal article" date="2014" name="Int. J. Syst. Evol. Microbiol.">
        <title>Complete genome sequence of Corynebacterium casei LMG S-19264T (=DSM 44701T), isolated from a smear-ripened cheese.</title>
        <authorList>
            <consortium name="US DOE Joint Genome Institute (JGI-PGF)"/>
            <person name="Walter F."/>
            <person name="Albersmeier A."/>
            <person name="Kalinowski J."/>
            <person name="Ruckert C."/>
        </authorList>
    </citation>
    <scope>NUCLEOTIDE SEQUENCE</scope>
    <source>
        <strain evidence="1">KCTC 32337</strain>
    </source>
</reference>
<sequence>MRSGTRKTMITAICLVAIIVVLRLLAPYAVEKGVNYTIASTPGLSGHVGDVDIALYRGAYQVQDIELNLVDGDLQKPLIKIQQLDISVLWSALFRGSIVSEMTFLKPQFYYADTAGQEEKVNEDVQDEQTWITLANKLVPFSIDRIDIIDGKLMFETISNERKTHSEIQDIHGQITNLTNSKARSGSLVTNMRITAEIAGVCPLSLSGSYDPYAQKPTFNLDVEMQRLPMMHIDHLISFYSPFDVEAGQLDFAMEFAAKQGVVSGYVKAGVYGLSVFDWQEDVVQDGDNPFQWLFEAVTGGIAELFEGGNKDLVATRIPLEGNIDDIETPLWPAIGAIIRNAFIKSLDIKVDETVTLPLSTGTNDRQQQFAVQRKH</sequence>
<evidence type="ECO:0008006" key="3">
    <source>
        <dbReference type="Google" id="ProtNLM"/>
    </source>
</evidence>
<reference evidence="1" key="2">
    <citation type="submission" date="2020-09" db="EMBL/GenBank/DDBJ databases">
        <authorList>
            <person name="Sun Q."/>
            <person name="Kim S."/>
        </authorList>
    </citation>
    <scope>NUCLEOTIDE SEQUENCE</scope>
    <source>
        <strain evidence="1">KCTC 32337</strain>
    </source>
</reference>
<dbReference type="RefSeq" id="WP_191866515.1">
    <property type="nucleotide sequence ID" value="NZ_BMZC01000008.1"/>
</dbReference>
<organism evidence="1 2">
    <name type="scientific">Paraglaciecola chathamensis</name>
    <dbReference type="NCBI Taxonomy" id="368405"/>
    <lineage>
        <taxon>Bacteria</taxon>
        <taxon>Pseudomonadati</taxon>
        <taxon>Pseudomonadota</taxon>
        <taxon>Gammaproteobacteria</taxon>
        <taxon>Alteromonadales</taxon>
        <taxon>Alteromonadaceae</taxon>
        <taxon>Paraglaciecola</taxon>
    </lineage>
</organism>
<name>A0A8H9LXB7_9ALTE</name>
<evidence type="ECO:0000313" key="1">
    <source>
        <dbReference type="EMBL" id="GGZ70322.1"/>
    </source>
</evidence>